<proteinExistence type="predicted"/>
<dbReference type="Proteomes" id="UP000609651">
    <property type="component" value="Unassembled WGS sequence"/>
</dbReference>
<keyword evidence="1" id="KW-0812">Transmembrane</keyword>
<reference evidence="2 3" key="1">
    <citation type="journal article" date="2020" name="Syst. Appl. Microbiol.">
        <title>Alienimonas chondri sp. nov., a novel planctomycete isolated from the biofilm of the red alga Chondrus crispus.</title>
        <authorList>
            <person name="Vitorino I."/>
            <person name="Albuquerque L."/>
            <person name="Wiegand S."/>
            <person name="Kallscheuer N."/>
            <person name="da Costa M.S."/>
            <person name="Lobo-da-Cunha A."/>
            <person name="Jogler C."/>
            <person name="Lage O.M."/>
        </authorList>
    </citation>
    <scope>NUCLEOTIDE SEQUENCE [LARGE SCALE GENOMIC DNA]</scope>
    <source>
        <strain evidence="2 3">LzC2</strain>
    </source>
</reference>
<comment type="caution">
    <text evidence="2">The sequence shown here is derived from an EMBL/GenBank/DDBJ whole genome shotgun (WGS) entry which is preliminary data.</text>
</comment>
<name>A0ABX1VA88_9PLAN</name>
<sequence length="128" mass="13086">MSSPKQRRDEHLRRTAREAPRRRLIGALVGGPVGLLAPLAGLLGWASANGGLESWGLEPEGGTGALVVAASMLAIGVGFPIGLLGAMLARRLKTSRGAAWGDGKTAFVGGVIAGALVALPLIWMLVRG</sequence>
<evidence type="ECO:0000313" key="2">
    <source>
        <dbReference type="EMBL" id="NNJ24197.1"/>
    </source>
</evidence>
<evidence type="ECO:0000313" key="3">
    <source>
        <dbReference type="Proteomes" id="UP000609651"/>
    </source>
</evidence>
<gene>
    <name evidence="2" type="ORF">LzC2_02470</name>
</gene>
<dbReference type="EMBL" id="WTPX01000004">
    <property type="protein sequence ID" value="NNJ24197.1"/>
    <property type="molecule type" value="Genomic_DNA"/>
</dbReference>
<feature type="transmembrane region" description="Helical" evidence="1">
    <location>
        <begin position="24"/>
        <end position="45"/>
    </location>
</feature>
<keyword evidence="1" id="KW-0472">Membrane</keyword>
<dbReference type="RefSeq" id="WP_171182875.1">
    <property type="nucleotide sequence ID" value="NZ_WTPX01000004.1"/>
</dbReference>
<evidence type="ECO:0008006" key="4">
    <source>
        <dbReference type="Google" id="ProtNLM"/>
    </source>
</evidence>
<protein>
    <recommendedName>
        <fullName evidence="4">DUF4190 domain-containing protein</fullName>
    </recommendedName>
</protein>
<evidence type="ECO:0000256" key="1">
    <source>
        <dbReference type="SAM" id="Phobius"/>
    </source>
</evidence>
<organism evidence="2 3">
    <name type="scientific">Alienimonas chondri</name>
    <dbReference type="NCBI Taxonomy" id="2681879"/>
    <lineage>
        <taxon>Bacteria</taxon>
        <taxon>Pseudomonadati</taxon>
        <taxon>Planctomycetota</taxon>
        <taxon>Planctomycetia</taxon>
        <taxon>Planctomycetales</taxon>
        <taxon>Planctomycetaceae</taxon>
        <taxon>Alienimonas</taxon>
    </lineage>
</organism>
<keyword evidence="1" id="KW-1133">Transmembrane helix</keyword>
<keyword evidence="3" id="KW-1185">Reference proteome</keyword>
<accession>A0ABX1VA88</accession>
<feature type="transmembrane region" description="Helical" evidence="1">
    <location>
        <begin position="106"/>
        <end position="126"/>
    </location>
</feature>
<feature type="transmembrane region" description="Helical" evidence="1">
    <location>
        <begin position="65"/>
        <end position="86"/>
    </location>
</feature>